<dbReference type="Pfam" id="PF10025">
    <property type="entry name" value="DUF2267"/>
    <property type="match status" value="1"/>
</dbReference>
<gene>
    <name evidence="1" type="ORF">JMF97_18865</name>
</gene>
<dbReference type="Gene3D" id="1.10.490.110">
    <property type="entry name" value="Uncharacterized conserved protein DUF2267"/>
    <property type="match status" value="1"/>
</dbReference>
<evidence type="ECO:0000313" key="1">
    <source>
        <dbReference type="EMBL" id="MBL6278223.1"/>
    </source>
</evidence>
<keyword evidence="2" id="KW-1185">Reference proteome</keyword>
<dbReference type="EMBL" id="JAETXL010000006">
    <property type="protein sequence ID" value="MBL6278223.1"/>
    <property type="molecule type" value="Genomic_DNA"/>
</dbReference>
<dbReference type="InterPro" id="IPR038282">
    <property type="entry name" value="DUF2267_sf"/>
</dbReference>
<sequence>MPVTALGRRLLGRCAGTRRIRSEKGAGQVDDNEFIDSVASRTGASAEQATAIARATLTTLAERIDGGQARELADQLPEGLRAYTFAPHEDAERFGLDVFVQRVGGRADVDPELAEAGIRAVLDTIRAATTADEYDDVIAHLPAELWQVADPVPPYDG</sequence>
<accession>A0ABS1UPE5</accession>
<proteinExistence type="predicted"/>
<name>A0ABS1UPE5_9ACTN</name>
<evidence type="ECO:0000313" key="2">
    <source>
        <dbReference type="Proteomes" id="UP000661193"/>
    </source>
</evidence>
<reference evidence="1 2" key="1">
    <citation type="submission" date="2021-01" db="EMBL/GenBank/DDBJ databases">
        <title>Genome sequencing of Micromonospora fiedleri MG-37.</title>
        <authorList>
            <person name="Moreland P.E.J."/>
            <person name="Stach J.E.M."/>
        </authorList>
    </citation>
    <scope>NUCLEOTIDE SEQUENCE [LARGE SCALE GENOMIC DNA]</scope>
    <source>
        <strain evidence="1 2">MG-37</strain>
    </source>
</reference>
<protein>
    <submittedName>
        <fullName evidence="1">DUF2267 domain-containing protein</fullName>
    </submittedName>
</protein>
<dbReference type="Proteomes" id="UP000661193">
    <property type="component" value="Unassembled WGS sequence"/>
</dbReference>
<organism evidence="1 2">
    <name type="scientific">Micromonospora fiedleri</name>
    <dbReference type="NCBI Taxonomy" id="1157498"/>
    <lineage>
        <taxon>Bacteria</taxon>
        <taxon>Bacillati</taxon>
        <taxon>Actinomycetota</taxon>
        <taxon>Actinomycetes</taxon>
        <taxon>Micromonosporales</taxon>
        <taxon>Micromonosporaceae</taxon>
        <taxon>Micromonospora</taxon>
    </lineage>
</organism>
<dbReference type="InterPro" id="IPR018727">
    <property type="entry name" value="DUF2267"/>
</dbReference>
<comment type="caution">
    <text evidence="1">The sequence shown here is derived from an EMBL/GenBank/DDBJ whole genome shotgun (WGS) entry which is preliminary data.</text>
</comment>